<dbReference type="SUPFAM" id="SSF52540">
    <property type="entry name" value="P-loop containing nucleoside triphosphate hydrolases"/>
    <property type="match status" value="2"/>
</dbReference>
<organism evidence="4 5">
    <name type="scientific">Pelodictyon phaeoclathratiforme (strain DSM 5477 / BU-1)</name>
    <dbReference type="NCBI Taxonomy" id="324925"/>
    <lineage>
        <taxon>Bacteria</taxon>
        <taxon>Pseudomonadati</taxon>
        <taxon>Chlorobiota</taxon>
        <taxon>Chlorobiia</taxon>
        <taxon>Chlorobiales</taxon>
        <taxon>Chlorobiaceae</taxon>
        <taxon>Chlorobium/Pelodictyon group</taxon>
        <taxon>Pelodictyon</taxon>
    </lineage>
</organism>
<dbReference type="InterPro" id="IPR038718">
    <property type="entry name" value="SNF2-like_sf"/>
</dbReference>
<keyword evidence="4" id="KW-0808">Transferase</keyword>
<evidence type="ECO:0000259" key="3">
    <source>
        <dbReference type="PROSITE" id="PS51194"/>
    </source>
</evidence>
<dbReference type="InterPro" id="IPR049730">
    <property type="entry name" value="SNF2/RAD54-like_C"/>
</dbReference>
<dbReference type="CDD" id="cd18012">
    <property type="entry name" value="DEXQc_arch_SWI2_SNF2"/>
    <property type="match status" value="1"/>
</dbReference>
<dbReference type="Pfam" id="PF00271">
    <property type="entry name" value="Helicase_C"/>
    <property type="match status" value="1"/>
</dbReference>
<reference evidence="4 5" key="1">
    <citation type="submission" date="2008-06" db="EMBL/GenBank/DDBJ databases">
        <title>Complete sequence of Pelodictyon phaeoclathratiforme BU-1.</title>
        <authorList>
            <consortium name="US DOE Joint Genome Institute"/>
            <person name="Lucas S."/>
            <person name="Copeland A."/>
            <person name="Lapidus A."/>
            <person name="Glavina del Rio T."/>
            <person name="Dalin E."/>
            <person name="Tice H."/>
            <person name="Bruce D."/>
            <person name="Goodwin L."/>
            <person name="Pitluck S."/>
            <person name="Schmutz J."/>
            <person name="Larimer F."/>
            <person name="Land M."/>
            <person name="Hauser L."/>
            <person name="Kyrpides N."/>
            <person name="Mikhailova N."/>
            <person name="Liu Z."/>
            <person name="Li T."/>
            <person name="Zhao F."/>
            <person name="Overmann J."/>
            <person name="Bryant D.A."/>
            <person name="Richardson P."/>
        </authorList>
    </citation>
    <scope>NUCLEOTIDE SEQUENCE [LARGE SCALE GENOMIC DNA]</scope>
    <source>
        <strain evidence="5">DSM 5477 / BU-1</strain>
    </source>
</reference>
<protein>
    <submittedName>
        <fullName evidence="4">Non-specific serine/threonine protein kinase</fullName>
        <ecNumber evidence="4">2.7.11.1</ecNumber>
    </submittedName>
</protein>
<gene>
    <name evidence="4" type="ordered locus">Ppha_0053</name>
</gene>
<dbReference type="InterPro" id="IPR022138">
    <property type="entry name" value="DUF3670"/>
</dbReference>
<dbReference type="PROSITE" id="PS51194">
    <property type="entry name" value="HELICASE_CTER"/>
    <property type="match status" value="1"/>
</dbReference>
<keyword evidence="5" id="KW-1185">Reference proteome</keyword>
<dbReference type="AlphaFoldDB" id="B4SAP1"/>
<feature type="domain" description="Helicase ATP-binding" evidence="2">
    <location>
        <begin position="544"/>
        <end position="706"/>
    </location>
</feature>
<dbReference type="KEGG" id="pph:Ppha_0053"/>
<dbReference type="GO" id="GO:0016787">
    <property type="term" value="F:hydrolase activity"/>
    <property type="evidence" value="ECO:0007669"/>
    <property type="project" value="UniProtKB-KW"/>
</dbReference>
<dbReference type="OrthoDB" id="9760715at2"/>
<evidence type="ECO:0000313" key="4">
    <source>
        <dbReference type="EMBL" id="ACF42410.1"/>
    </source>
</evidence>
<dbReference type="FunFam" id="3.40.50.300:FF:000533">
    <property type="entry name" value="Helicase, Snf2 family"/>
    <property type="match status" value="1"/>
</dbReference>
<dbReference type="eggNOG" id="COG0553">
    <property type="taxonomic scope" value="Bacteria"/>
</dbReference>
<dbReference type="Pfam" id="PF12419">
    <property type="entry name" value="DUF3670"/>
    <property type="match status" value="1"/>
</dbReference>
<sequence length="1007" mass="113036">MIALHISIIDGVPLLWSEGKKIGMLKELRLATAGIGMFSLLDNTTKEFCVWLPCREKKAVPSSPLVGAMPDLSDEEQLHAFPITALRLNFNALFELSLLTEKGNIPGSGIIFGSSLHWARQVVKIALNIVRTQSLLPSIIKNDTFWEALWLPLPDSATSLAVEQLADAMPAVCRSLGRTDTQPPETPKKLLLKGLLSFLVNTLSRTFERAGVPKISDFESIHDAWLHALSNSDPRLKWKNEQEIEQFACQLNAWRRPIDLHERSPFRFCLQLTEPPLKGRKKERWHVAYQLQLKADPSLILDAGDLWNPESEASQHALTYTSDCTEFLLTSLGQASGLCPAVTQSLKKKQPGGFDLDTEGAYRFLLEYAELLRSAGFVVKLPSWWIGRRGVNRIGIKTKVKLPSMKGSGSGLTLDRMVACDYAAALGNEELDLQELKTLANLKVPLVRVRGQWTQIDHKELANALHFLEKHPTGELSARELLSTALGAQKKEDALFLRSVEIEGWLQELLEKLSSQGQFELLPPPEHFEGTLRLYQERGFSWLSFLRKWGLGACLADDMGLGKTIQTLALLQRERELGEKRAVLLICPTSVVNNWRKEAERFTPDLAVLVHHGIDRMKTADFRKAASASALVISSYGLLQRDLEFLSKVPWAGIILDEAQNIKNPETKQSKAARTIRADYRIALTGTPVENHVGDLWALMDFLNPGFLGTQHFFKQNFYTPIQWYGDPEASARLKSLTGPFILRRMKSDKSIISDLPDKIEMKEYCSLTKEQASLYKAVVDELQEKIESAEGIDRRGLVLALLVKLKQVCNHPAHLLGDNSAIAHRSGKIKRLTELLGDIREAGEKTLLFTQFTMMGTMLQHYLQELYGEEVLFLHGGVTKKRRDEMVESFQKEEGSSPSIFILSLKAGGTGLNLTTANHVVHFDRWWNPAVENQATDRAFRIGQHKNVEVHKFITTGTLEERIDEMIEKKTTVAGQVLGTGEQWLTELSNNDLRKLIMLGQEAMGE</sequence>
<dbReference type="CDD" id="cd18793">
    <property type="entry name" value="SF2_C_SNF"/>
    <property type="match status" value="1"/>
</dbReference>
<dbReference type="Pfam" id="PF00176">
    <property type="entry name" value="SNF2-rel_dom"/>
    <property type="match status" value="1"/>
</dbReference>
<dbReference type="Gene3D" id="3.40.50.10810">
    <property type="entry name" value="Tandem AAA-ATPase domain"/>
    <property type="match status" value="1"/>
</dbReference>
<keyword evidence="4" id="KW-0418">Kinase</keyword>
<dbReference type="GO" id="GO:0005524">
    <property type="term" value="F:ATP binding"/>
    <property type="evidence" value="ECO:0007669"/>
    <property type="project" value="InterPro"/>
</dbReference>
<dbReference type="InterPro" id="IPR001650">
    <property type="entry name" value="Helicase_C-like"/>
</dbReference>
<dbReference type="SMART" id="SM00487">
    <property type="entry name" value="DEXDc"/>
    <property type="match status" value="1"/>
</dbReference>
<dbReference type="InterPro" id="IPR014001">
    <property type="entry name" value="Helicase_ATP-bd"/>
</dbReference>
<name>B4SAP1_PELPB</name>
<dbReference type="GO" id="GO:0004674">
    <property type="term" value="F:protein serine/threonine kinase activity"/>
    <property type="evidence" value="ECO:0007669"/>
    <property type="project" value="UniProtKB-KW"/>
</dbReference>
<accession>B4SAP1</accession>
<dbReference type="STRING" id="324925.Ppha_0053"/>
<dbReference type="PANTHER" id="PTHR10799">
    <property type="entry name" value="SNF2/RAD54 HELICASE FAMILY"/>
    <property type="match status" value="1"/>
</dbReference>
<feature type="domain" description="Helicase C-terminal" evidence="3">
    <location>
        <begin position="832"/>
        <end position="995"/>
    </location>
</feature>
<dbReference type="InterPro" id="IPR000330">
    <property type="entry name" value="SNF2_N"/>
</dbReference>
<dbReference type="Gene3D" id="3.40.50.300">
    <property type="entry name" value="P-loop containing nucleotide triphosphate hydrolases"/>
    <property type="match status" value="1"/>
</dbReference>
<dbReference type="HOGENOM" id="CLU_000315_21_8_10"/>
<evidence type="ECO:0000259" key="2">
    <source>
        <dbReference type="PROSITE" id="PS51192"/>
    </source>
</evidence>
<keyword evidence="4" id="KW-0723">Serine/threonine-protein kinase</keyword>
<dbReference type="SMART" id="SM00490">
    <property type="entry name" value="HELICc"/>
    <property type="match status" value="1"/>
</dbReference>
<dbReference type="Proteomes" id="UP000002724">
    <property type="component" value="Chromosome"/>
</dbReference>
<keyword evidence="1" id="KW-0378">Hydrolase</keyword>
<dbReference type="EC" id="2.7.11.1" evidence="4"/>
<proteinExistence type="predicted"/>
<dbReference type="RefSeq" id="WP_012506908.1">
    <property type="nucleotide sequence ID" value="NC_011060.1"/>
</dbReference>
<dbReference type="EMBL" id="CP001110">
    <property type="protein sequence ID" value="ACF42410.1"/>
    <property type="molecule type" value="Genomic_DNA"/>
</dbReference>
<dbReference type="PROSITE" id="PS51192">
    <property type="entry name" value="HELICASE_ATP_BIND_1"/>
    <property type="match status" value="1"/>
</dbReference>
<evidence type="ECO:0000256" key="1">
    <source>
        <dbReference type="ARBA" id="ARBA00022801"/>
    </source>
</evidence>
<dbReference type="InterPro" id="IPR027417">
    <property type="entry name" value="P-loop_NTPase"/>
</dbReference>
<evidence type="ECO:0000313" key="5">
    <source>
        <dbReference type="Proteomes" id="UP000002724"/>
    </source>
</evidence>